<keyword evidence="9 11" id="KW-0472">Membrane</keyword>
<evidence type="ECO:0000256" key="10">
    <source>
        <dbReference type="ARBA" id="ARBA00023237"/>
    </source>
</evidence>
<dbReference type="Proteomes" id="UP000016568">
    <property type="component" value="Unassembled WGS sequence"/>
</dbReference>
<keyword evidence="5 11" id="KW-0812">Transmembrane</keyword>
<dbReference type="PANTHER" id="PTHR32552">
    <property type="entry name" value="FERRICHROME IRON RECEPTOR-RELATED"/>
    <property type="match status" value="1"/>
</dbReference>
<organism evidence="16 17">
    <name type="scientific">Caenibius tardaugens NBRC 16725</name>
    <dbReference type="NCBI Taxonomy" id="1219035"/>
    <lineage>
        <taxon>Bacteria</taxon>
        <taxon>Pseudomonadati</taxon>
        <taxon>Pseudomonadota</taxon>
        <taxon>Alphaproteobacteria</taxon>
        <taxon>Sphingomonadales</taxon>
        <taxon>Erythrobacteraceae</taxon>
        <taxon>Caenibius</taxon>
    </lineage>
</organism>
<dbReference type="Gene3D" id="2.40.170.20">
    <property type="entry name" value="TonB-dependent receptor, beta-barrel domain"/>
    <property type="match status" value="1"/>
</dbReference>
<protein>
    <submittedName>
        <fullName evidence="16">Putative TonB-dependent receptor</fullName>
    </submittedName>
</protein>
<evidence type="ECO:0000259" key="14">
    <source>
        <dbReference type="Pfam" id="PF00593"/>
    </source>
</evidence>
<sequence>MTRTSDIALIGARRALFCSVAGLVLAASPALAQGSDQGAAATDDIIVTAQKREQNIQDVPISMAVMGGQKLAEMGIKDFAELDRFVPNFYVQPSPGNNSYYIRGIGSTPGNLAFEQTVGLFVDGIYGGHARQFQAPFLDVERVEVLRGPQGALVGKNTSAGAISIVSARPTKDLQATLEGGYEFELGGGNLFGMVSGPISDVVSARVAAQWEKSDGYVRNKGLDTMDGGRESLFARGSVLIDPDKGWDLLLRVEGGKVDLDGTPAEQLFTAKDPDLVRDTTGFPNFVGQDWDNTKTLNASATANIDIGDHTLTSITGYSSYKMHKRIDSDFQHRVMTGSEFREDFHQYSQELRLASPTTRPLEYIVGIYGHINDYDLTQATQIAALIARYFKQDNKVWSAYGSATYKFSDRLRLTGSIRYTYDRKTADQNVYSGPNLIRTLTGKRVEKEWDPSLNLQWNANDDVMFYVSWGQGSKAGGFIGGQTATTQAQFEVDPERSETWEAGAKFTLLDRKLRLNLAAYRTTFSDLQVSAYDAVASEASGTNVWVTKNAGKARSQGVEGDFSFRVVDGLTLNGSVAYLDAKYVDFVGAPCFWNEPKCAVDTNDAAGMRLPRSPKWSGTIGFDFTTPINDRLEFAANGTMAFRSKTYLEESYNPIAAQSANQKIDARLAVRTSDKRWEIALVGKNLTNKITSSYAFGTPGLVPSDPGGISKFVLQPRTIAIQARFNY</sequence>
<evidence type="ECO:0000256" key="8">
    <source>
        <dbReference type="ARBA" id="ARBA00023077"/>
    </source>
</evidence>
<evidence type="ECO:0000256" key="3">
    <source>
        <dbReference type="ARBA" id="ARBA00022452"/>
    </source>
</evidence>
<dbReference type="RefSeq" id="WP_021688718.1">
    <property type="nucleotide sequence ID" value="NZ_BASZ01000001.1"/>
</dbReference>
<dbReference type="SUPFAM" id="SSF56935">
    <property type="entry name" value="Porins"/>
    <property type="match status" value="1"/>
</dbReference>
<dbReference type="InterPro" id="IPR000531">
    <property type="entry name" value="Beta-barrel_TonB"/>
</dbReference>
<evidence type="ECO:0000259" key="15">
    <source>
        <dbReference type="Pfam" id="PF07715"/>
    </source>
</evidence>
<keyword evidence="8 12" id="KW-0798">TonB box</keyword>
<dbReference type="eggNOG" id="COG4771">
    <property type="taxonomic scope" value="Bacteria"/>
</dbReference>
<feature type="domain" description="TonB-dependent receptor plug" evidence="15">
    <location>
        <begin position="56"/>
        <end position="162"/>
    </location>
</feature>
<name>U2Y462_9SPHN</name>
<evidence type="ECO:0000313" key="16">
    <source>
        <dbReference type="EMBL" id="GAD47811.1"/>
    </source>
</evidence>
<evidence type="ECO:0000256" key="4">
    <source>
        <dbReference type="ARBA" id="ARBA00022496"/>
    </source>
</evidence>
<feature type="domain" description="TonB-dependent receptor-like beta-barrel" evidence="14">
    <location>
        <begin position="279"/>
        <end position="687"/>
    </location>
</feature>
<accession>U2Y462</accession>
<feature type="chain" id="PRO_5004636261" evidence="13">
    <location>
        <begin position="33"/>
        <end position="728"/>
    </location>
</feature>
<dbReference type="EMBL" id="BASZ01000001">
    <property type="protein sequence ID" value="GAD47811.1"/>
    <property type="molecule type" value="Genomic_DNA"/>
</dbReference>
<feature type="signal peptide" evidence="13">
    <location>
        <begin position="1"/>
        <end position="32"/>
    </location>
</feature>
<keyword evidence="13" id="KW-0732">Signal</keyword>
<evidence type="ECO:0000256" key="9">
    <source>
        <dbReference type="ARBA" id="ARBA00023136"/>
    </source>
</evidence>
<evidence type="ECO:0000256" key="13">
    <source>
        <dbReference type="SAM" id="SignalP"/>
    </source>
</evidence>
<evidence type="ECO:0000256" key="12">
    <source>
        <dbReference type="RuleBase" id="RU003357"/>
    </source>
</evidence>
<dbReference type="CDD" id="cd01347">
    <property type="entry name" value="ligand_gated_channel"/>
    <property type="match status" value="1"/>
</dbReference>
<keyword evidence="10 11" id="KW-0998">Cell outer membrane</keyword>
<evidence type="ECO:0000256" key="5">
    <source>
        <dbReference type="ARBA" id="ARBA00022692"/>
    </source>
</evidence>
<comment type="similarity">
    <text evidence="11 12">Belongs to the TonB-dependent receptor family.</text>
</comment>
<keyword evidence="2 11" id="KW-0813">Transport</keyword>
<keyword evidence="6" id="KW-0408">Iron</keyword>
<dbReference type="GO" id="GO:0009279">
    <property type="term" value="C:cell outer membrane"/>
    <property type="evidence" value="ECO:0007669"/>
    <property type="project" value="UniProtKB-SubCell"/>
</dbReference>
<dbReference type="InterPro" id="IPR039426">
    <property type="entry name" value="TonB-dep_rcpt-like"/>
</dbReference>
<reference evidence="16 17" key="1">
    <citation type="submission" date="2013-09" db="EMBL/GenBank/DDBJ databases">
        <title>Whole genome shotgun sequence of Novosphingobium tardaugens NBRC 16725.</title>
        <authorList>
            <person name="Isaki S."/>
            <person name="Hosoyama A."/>
            <person name="Tsuchikane K."/>
            <person name="Katsumata H."/>
            <person name="Ando Y."/>
            <person name="Yamazaki S."/>
            <person name="Fujita N."/>
        </authorList>
    </citation>
    <scope>NUCLEOTIDE SEQUENCE [LARGE SCALE GENOMIC DNA]</scope>
    <source>
        <strain evidence="16 17">NBRC 16725</strain>
    </source>
</reference>
<evidence type="ECO:0000256" key="2">
    <source>
        <dbReference type="ARBA" id="ARBA00022448"/>
    </source>
</evidence>
<keyword evidence="7" id="KW-0406">Ion transport</keyword>
<evidence type="ECO:0000256" key="6">
    <source>
        <dbReference type="ARBA" id="ARBA00023004"/>
    </source>
</evidence>
<evidence type="ECO:0000256" key="7">
    <source>
        <dbReference type="ARBA" id="ARBA00023065"/>
    </source>
</evidence>
<gene>
    <name evidence="16" type="ORF">NT2_01_05850</name>
</gene>
<keyword evidence="16" id="KW-0675">Receptor</keyword>
<evidence type="ECO:0000256" key="11">
    <source>
        <dbReference type="PROSITE-ProRule" id="PRU01360"/>
    </source>
</evidence>
<evidence type="ECO:0000256" key="1">
    <source>
        <dbReference type="ARBA" id="ARBA00004571"/>
    </source>
</evidence>
<dbReference type="InterPro" id="IPR036942">
    <property type="entry name" value="Beta-barrel_TonB_sf"/>
</dbReference>
<dbReference type="GO" id="GO:0006826">
    <property type="term" value="P:iron ion transport"/>
    <property type="evidence" value="ECO:0007669"/>
    <property type="project" value="UniProtKB-KW"/>
</dbReference>
<dbReference type="PROSITE" id="PS52016">
    <property type="entry name" value="TONB_DEPENDENT_REC_3"/>
    <property type="match status" value="1"/>
</dbReference>
<keyword evidence="17" id="KW-1185">Reference proteome</keyword>
<evidence type="ECO:0000313" key="17">
    <source>
        <dbReference type="Proteomes" id="UP000016568"/>
    </source>
</evidence>
<dbReference type="PANTHER" id="PTHR32552:SF81">
    <property type="entry name" value="TONB-DEPENDENT OUTER MEMBRANE RECEPTOR"/>
    <property type="match status" value="1"/>
</dbReference>
<comment type="caution">
    <text evidence="16">The sequence shown here is derived from an EMBL/GenBank/DDBJ whole genome shotgun (WGS) entry which is preliminary data.</text>
</comment>
<dbReference type="InterPro" id="IPR012910">
    <property type="entry name" value="Plug_dom"/>
</dbReference>
<comment type="subcellular location">
    <subcellularLocation>
        <location evidence="1 11">Cell outer membrane</location>
        <topology evidence="1 11">Multi-pass membrane protein</topology>
    </subcellularLocation>
</comment>
<dbReference type="AlphaFoldDB" id="U2Y462"/>
<keyword evidence="4" id="KW-0410">Iron transport</keyword>
<keyword evidence="3 11" id="KW-1134">Transmembrane beta strand</keyword>
<proteinExistence type="inferred from homology"/>
<dbReference type="Pfam" id="PF07715">
    <property type="entry name" value="Plug"/>
    <property type="match status" value="1"/>
</dbReference>
<dbReference type="Pfam" id="PF00593">
    <property type="entry name" value="TonB_dep_Rec_b-barrel"/>
    <property type="match status" value="1"/>
</dbReference>